<keyword evidence="4" id="KW-1185">Reference proteome</keyword>
<feature type="region of interest" description="Disordered" evidence="1">
    <location>
        <begin position="347"/>
        <end position="379"/>
    </location>
</feature>
<comment type="caution">
    <text evidence="3">The sequence shown here is derived from an EMBL/GenBank/DDBJ whole genome shotgun (WGS) entry which is preliminary data.</text>
</comment>
<organism evidence="3 4">
    <name type="scientific">Chrysochromulina tobinii</name>
    <dbReference type="NCBI Taxonomy" id="1460289"/>
    <lineage>
        <taxon>Eukaryota</taxon>
        <taxon>Haptista</taxon>
        <taxon>Haptophyta</taxon>
        <taxon>Prymnesiophyceae</taxon>
        <taxon>Prymnesiales</taxon>
        <taxon>Chrysochromulinaceae</taxon>
        <taxon>Chrysochromulina</taxon>
    </lineage>
</organism>
<feature type="transmembrane region" description="Helical" evidence="2">
    <location>
        <begin position="679"/>
        <end position="698"/>
    </location>
</feature>
<keyword evidence="2" id="KW-0812">Transmembrane</keyword>
<reference evidence="4" key="1">
    <citation type="journal article" date="2015" name="PLoS Genet.">
        <title>Genome Sequence and Transcriptome Analyses of Chrysochromulina tobin: Metabolic Tools for Enhanced Algal Fitness in the Prominent Order Prymnesiales (Haptophyceae).</title>
        <authorList>
            <person name="Hovde B.T."/>
            <person name="Deodato C.R."/>
            <person name="Hunsperger H.M."/>
            <person name="Ryken S.A."/>
            <person name="Yost W."/>
            <person name="Jha R.K."/>
            <person name="Patterson J."/>
            <person name="Monnat R.J. Jr."/>
            <person name="Barlow S.B."/>
            <person name="Starkenburg S.R."/>
            <person name="Cattolico R.A."/>
        </authorList>
    </citation>
    <scope>NUCLEOTIDE SEQUENCE</scope>
    <source>
        <strain evidence="4">CCMP291</strain>
    </source>
</reference>
<feature type="transmembrane region" description="Helical" evidence="2">
    <location>
        <begin position="436"/>
        <end position="461"/>
    </location>
</feature>
<feature type="transmembrane region" description="Helical" evidence="2">
    <location>
        <begin position="538"/>
        <end position="558"/>
    </location>
</feature>
<feature type="transmembrane region" description="Helical" evidence="2">
    <location>
        <begin position="507"/>
        <end position="526"/>
    </location>
</feature>
<keyword evidence="2" id="KW-1133">Transmembrane helix</keyword>
<keyword evidence="2" id="KW-0472">Membrane</keyword>
<feature type="transmembrane region" description="Helical" evidence="2">
    <location>
        <begin position="879"/>
        <end position="897"/>
    </location>
</feature>
<sequence>MYSRGASSSTSSHSEEENDGRRSITLHLMDAGDIKLEIQWSSDPIHTVSVCKIVGPPFIMTMLLGKAVGWGELLMPNLPVATSPGGGRATREMLPPDHDLHLDLNLKGKAPCVGMFAYSKDDLTGEEFFLGRVSRVKNQKRTIQLGSSIKATNQMKLIFKEGGIAHGIELETLISPVSELLLPLEARRGVAPAKATLYGFLNPLSGLEGVLEEMHFGQNDPWAFLLLMGGYCYFDDAYNFLRANAFVMSNTAPIHFTYTGPHPASDAGIAGMIAQERMADMTIDALQSEGCEQFGWIRGNELFDGQHSLDLKNPSSTASYPYGCFLYRMTDRWEYFSLDPVAAAKQQRLRDRQNTDEAQAKDSGVEAPQRRRASLPGGIRDASDSALEMAGLAWGARQFDIALTQKAKHLSHIEHEEVKRLIGIGKEVANVSRLKIVLLQLSIPAAIGGASVAIPIALASLAYGNRAAFEVFSVCFYCSLLSYMTYKLIFSTGETVMSKVCFQYLRVWLSGIIFVFTLMMAITSSFEYAEVLHVRATGEYLCHAVYGIVTPLLIIHFNKKSALLLDDRWRTGQSLKVGKGARKGSSSSTVKKNKVEMYGSIATMSAEKDLTDGKGGPHASTSIQMFARRWLQYKARRGRLTAFETPIFMTTIFWMMAMAITEHYWFLPVSDQVIPMNPWLYWSSWLVYLLPSIAVLLYDSRPETHPPQYSINYALFFVSVLYRVCARVASFDVFSFARIVNAMGPGSTIAPAFGSLVHIITVNLLMYFGTTCLKFVAPPNTMPIFLFPFMVLQYVLNNAIFNLNNMRVAVDPSWVLIQCVTQINTIMTVSGSTSALLQRGTDWVLSKIGLKQRMLGSDPANDPIFKLQFIARLSVQFDIAIYCSGIVVPSIVSFFVWRDGYYTLEELENVVLITPCELPTMWIRFAIMWALQVGALSLTRALLARQMRRALLGKACMHGNSSLAAEIQAARAIRKDMNAQELIDERLESSDVWKAAMGSSCSAADRH</sequence>
<feature type="transmembrane region" description="Helical" evidence="2">
    <location>
        <begin position="921"/>
        <end position="943"/>
    </location>
</feature>
<name>A0A0M0K8G9_9EUKA</name>
<dbReference type="Proteomes" id="UP000037460">
    <property type="component" value="Unassembled WGS sequence"/>
</dbReference>
<feature type="transmembrane region" description="Helical" evidence="2">
    <location>
        <begin position="749"/>
        <end position="769"/>
    </location>
</feature>
<accession>A0A0M0K8G9</accession>
<protein>
    <submittedName>
        <fullName evidence="3">Uncharacterized protein</fullName>
    </submittedName>
</protein>
<evidence type="ECO:0000256" key="2">
    <source>
        <dbReference type="SAM" id="Phobius"/>
    </source>
</evidence>
<feature type="transmembrane region" description="Helical" evidence="2">
    <location>
        <begin position="646"/>
        <end position="667"/>
    </location>
</feature>
<feature type="transmembrane region" description="Helical" evidence="2">
    <location>
        <begin position="467"/>
        <end position="486"/>
    </location>
</feature>
<feature type="compositionally biased region" description="Basic and acidic residues" evidence="1">
    <location>
        <begin position="13"/>
        <end position="22"/>
    </location>
</feature>
<feature type="compositionally biased region" description="Basic and acidic residues" evidence="1">
    <location>
        <begin position="348"/>
        <end position="364"/>
    </location>
</feature>
<proteinExistence type="predicted"/>
<evidence type="ECO:0000313" key="3">
    <source>
        <dbReference type="EMBL" id="KOO34897.1"/>
    </source>
</evidence>
<evidence type="ECO:0000256" key="1">
    <source>
        <dbReference type="SAM" id="MobiDB-lite"/>
    </source>
</evidence>
<feature type="non-terminal residue" evidence="3">
    <location>
        <position position="1007"/>
    </location>
</feature>
<dbReference type="EMBL" id="JWZX01001058">
    <property type="protein sequence ID" value="KOO34897.1"/>
    <property type="molecule type" value="Genomic_DNA"/>
</dbReference>
<gene>
    <name evidence="3" type="ORF">Ctob_010958</name>
</gene>
<feature type="transmembrane region" description="Helical" evidence="2">
    <location>
        <begin position="710"/>
        <end position="729"/>
    </location>
</feature>
<feature type="region of interest" description="Disordered" evidence="1">
    <location>
        <begin position="1"/>
        <end position="22"/>
    </location>
</feature>
<dbReference type="AlphaFoldDB" id="A0A0M0K8G9"/>
<evidence type="ECO:0000313" key="4">
    <source>
        <dbReference type="Proteomes" id="UP000037460"/>
    </source>
</evidence>